<evidence type="ECO:0000313" key="2">
    <source>
        <dbReference type="EMBL" id="MDQ0255436.1"/>
    </source>
</evidence>
<sequence>MQTIELDVREDIASKNDPFHKIMTEVGNLTDGGKLILHTPFIPKPLLKVMEGKGCNHNVKELSTEHYITTFQKIE</sequence>
<accession>A0ABT9ZW26</accession>
<name>A0ABT9ZW26_9BACI</name>
<organism evidence="2 3">
    <name type="scientific">Evansella vedderi</name>
    <dbReference type="NCBI Taxonomy" id="38282"/>
    <lineage>
        <taxon>Bacteria</taxon>
        <taxon>Bacillati</taxon>
        <taxon>Bacillota</taxon>
        <taxon>Bacilli</taxon>
        <taxon>Bacillales</taxon>
        <taxon>Bacillaceae</taxon>
        <taxon>Evansella</taxon>
    </lineage>
</organism>
<feature type="domain" description="DUF2249" evidence="1">
    <location>
        <begin position="5"/>
        <end position="72"/>
    </location>
</feature>
<evidence type="ECO:0000313" key="3">
    <source>
        <dbReference type="Proteomes" id="UP001230005"/>
    </source>
</evidence>
<evidence type="ECO:0000259" key="1">
    <source>
        <dbReference type="Pfam" id="PF10006"/>
    </source>
</evidence>
<reference evidence="2 3" key="1">
    <citation type="submission" date="2023-07" db="EMBL/GenBank/DDBJ databases">
        <title>Genomic Encyclopedia of Type Strains, Phase IV (KMG-IV): sequencing the most valuable type-strain genomes for metagenomic binning, comparative biology and taxonomic classification.</title>
        <authorList>
            <person name="Goeker M."/>
        </authorList>
    </citation>
    <scope>NUCLEOTIDE SEQUENCE [LARGE SCALE GENOMIC DNA]</scope>
    <source>
        <strain evidence="2 3">DSM 9768</strain>
    </source>
</reference>
<protein>
    <recommendedName>
        <fullName evidence="1">DUF2249 domain-containing protein</fullName>
    </recommendedName>
</protein>
<proteinExistence type="predicted"/>
<dbReference type="Proteomes" id="UP001230005">
    <property type="component" value="Unassembled WGS sequence"/>
</dbReference>
<dbReference type="InterPro" id="IPR018720">
    <property type="entry name" value="DUF2249"/>
</dbReference>
<keyword evidence="3" id="KW-1185">Reference proteome</keyword>
<gene>
    <name evidence="2" type="ORF">J2S74_002818</name>
</gene>
<dbReference type="Pfam" id="PF10006">
    <property type="entry name" value="DUF2249"/>
    <property type="match status" value="1"/>
</dbReference>
<dbReference type="EMBL" id="JAUSUG010000010">
    <property type="protein sequence ID" value="MDQ0255436.1"/>
    <property type="molecule type" value="Genomic_DNA"/>
</dbReference>
<comment type="caution">
    <text evidence="2">The sequence shown here is derived from an EMBL/GenBank/DDBJ whole genome shotgun (WGS) entry which is preliminary data.</text>
</comment>
<dbReference type="RefSeq" id="WP_307326361.1">
    <property type="nucleotide sequence ID" value="NZ_JAUSUG010000010.1"/>
</dbReference>